<evidence type="ECO:0000256" key="2">
    <source>
        <dbReference type="SAM" id="MobiDB-lite"/>
    </source>
</evidence>
<keyword evidence="4" id="KW-1185">Reference proteome</keyword>
<comment type="caution">
    <text evidence="3">The sequence shown here is derived from an EMBL/GenBank/DDBJ whole genome shotgun (WGS) entry which is preliminary data.</text>
</comment>
<accession>A0A9D3Y3I0</accession>
<dbReference type="Proteomes" id="UP000828390">
    <property type="component" value="Unassembled WGS sequence"/>
</dbReference>
<sequence length="315" mass="36127">MSENTIKGQTKLTFTGTKPQTKQATKKSRPDSETSNSSMDELHTIQTQLQNMTEGITSLRDELKSMLKKEEIEELITSTITTIMAKIEENMNNKIEHIVSSKINEMQSKIDSLEFDNTNLKEKIQKIEDTTTSENKSLQEQVNKAYELSKFAHQKANYNEQYSRKNNIKILNIQENRNESEESLAKTVTSTLKTHTGVDLLLTDIVAIHRIPTKRGKTRPVLIKLKNNSAKSTIMRKRTPMKNNGYQLVDDVTKPNQGLISRLHLHPDISSAWYFNGSVYGQTVADERIKFDIYDNVNNVIEEFRRFRRTGVSGR</sequence>
<keyword evidence="1" id="KW-0175">Coiled coil</keyword>
<dbReference type="AlphaFoldDB" id="A0A9D3Y3I0"/>
<gene>
    <name evidence="3" type="ORF">DPMN_192442</name>
</gene>
<evidence type="ECO:0000256" key="1">
    <source>
        <dbReference type="SAM" id="Coils"/>
    </source>
</evidence>
<name>A0A9D3Y3I0_DREPO</name>
<dbReference type="Gene3D" id="3.30.70.1820">
    <property type="entry name" value="L1 transposable element, RRM domain"/>
    <property type="match status" value="1"/>
</dbReference>
<feature type="compositionally biased region" description="Polar residues" evidence="2">
    <location>
        <begin position="1"/>
        <end position="23"/>
    </location>
</feature>
<organism evidence="3 4">
    <name type="scientific">Dreissena polymorpha</name>
    <name type="common">Zebra mussel</name>
    <name type="synonym">Mytilus polymorpha</name>
    <dbReference type="NCBI Taxonomy" id="45954"/>
    <lineage>
        <taxon>Eukaryota</taxon>
        <taxon>Metazoa</taxon>
        <taxon>Spiralia</taxon>
        <taxon>Lophotrochozoa</taxon>
        <taxon>Mollusca</taxon>
        <taxon>Bivalvia</taxon>
        <taxon>Autobranchia</taxon>
        <taxon>Heteroconchia</taxon>
        <taxon>Euheterodonta</taxon>
        <taxon>Imparidentia</taxon>
        <taxon>Neoheterodontei</taxon>
        <taxon>Myida</taxon>
        <taxon>Dreissenoidea</taxon>
        <taxon>Dreissenidae</taxon>
        <taxon>Dreissena</taxon>
    </lineage>
</organism>
<dbReference type="PANTHER" id="PTHR37445:SF3">
    <property type="entry name" value="ZINC FINGER PHD-TYPE DOMAIN-CONTAINING PROTEIN"/>
    <property type="match status" value="1"/>
</dbReference>
<protein>
    <submittedName>
        <fullName evidence="3">Uncharacterized protein</fullName>
    </submittedName>
</protein>
<feature type="region of interest" description="Disordered" evidence="2">
    <location>
        <begin position="1"/>
        <end position="39"/>
    </location>
</feature>
<dbReference type="EMBL" id="JAIWYP010000028">
    <property type="protein sequence ID" value="KAH3691900.1"/>
    <property type="molecule type" value="Genomic_DNA"/>
</dbReference>
<dbReference type="PANTHER" id="PTHR37445">
    <property type="entry name" value="PROTEIN CBG24663"/>
    <property type="match status" value="1"/>
</dbReference>
<proteinExistence type="predicted"/>
<reference evidence="3" key="1">
    <citation type="journal article" date="2019" name="bioRxiv">
        <title>The Genome of the Zebra Mussel, Dreissena polymorpha: A Resource for Invasive Species Research.</title>
        <authorList>
            <person name="McCartney M.A."/>
            <person name="Auch B."/>
            <person name="Kono T."/>
            <person name="Mallez S."/>
            <person name="Zhang Y."/>
            <person name="Obille A."/>
            <person name="Becker A."/>
            <person name="Abrahante J.E."/>
            <person name="Garbe J."/>
            <person name="Badalamenti J.P."/>
            <person name="Herman A."/>
            <person name="Mangelson H."/>
            <person name="Liachko I."/>
            <person name="Sullivan S."/>
            <person name="Sone E.D."/>
            <person name="Koren S."/>
            <person name="Silverstein K.A.T."/>
            <person name="Beckman K.B."/>
            <person name="Gohl D.M."/>
        </authorList>
    </citation>
    <scope>NUCLEOTIDE SEQUENCE</scope>
    <source>
        <strain evidence="3">Duluth1</strain>
        <tissue evidence="3">Whole animal</tissue>
    </source>
</reference>
<feature type="coiled-coil region" evidence="1">
    <location>
        <begin position="103"/>
        <end position="130"/>
    </location>
</feature>
<reference evidence="3" key="2">
    <citation type="submission" date="2020-11" db="EMBL/GenBank/DDBJ databases">
        <authorList>
            <person name="McCartney M.A."/>
            <person name="Auch B."/>
            <person name="Kono T."/>
            <person name="Mallez S."/>
            <person name="Becker A."/>
            <person name="Gohl D.M."/>
            <person name="Silverstein K.A.T."/>
            <person name="Koren S."/>
            <person name="Bechman K.B."/>
            <person name="Herman A."/>
            <person name="Abrahante J.E."/>
            <person name="Garbe J."/>
        </authorList>
    </citation>
    <scope>NUCLEOTIDE SEQUENCE</scope>
    <source>
        <strain evidence="3">Duluth1</strain>
        <tissue evidence="3">Whole animal</tissue>
    </source>
</reference>
<evidence type="ECO:0000313" key="3">
    <source>
        <dbReference type="EMBL" id="KAH3691900.1"/>
    </source>
</evidence>
<evidence type="ECO:0000313" key="4">
    <source>
        <dbReference type="Proteomes" id="UP000828390"/>
    </source>
</evidence>